<keyword evidence="2" id="KW-1185">Reference proteome</keyword>
<protein>
    <submittedName>
        <fullName evidence="1">Uncharacterized protein</fullName>
    </submittedName>
</protein>
<sequence length="203" mass="22660">MNSFDKLPTRRISILLLFLVGVASPTHFSYYANESADRPIISRSQERRICAELCLSGLGGEPCGEACLDIIPQALLSVSQSDAGDEQVNLTRRSACPVLCKNRLGYPLCGCNETPVTRPFFRPDFLEICVFYCRQYDYHLYGCDECSAYKNMTAEDAVKIVARISKKTYDWNEWCVQMCQEGEGGSACYCDLLPLALELDGSS</sequence>
<accession>A0AA38HZN7</accession>
<reference evidence="1" key="1">
    <citation type="journal article" date="2023" name="G3 (Bethesda)">
        <title>Whole genome assemblies of Zophobas morio and Tenebrio molitor.</title>
        <authorList>
            <person name="Kaur S."/>
            <person name="Stinson S.A."/>
            <person name="diCenzo G.C."/>
        </authorList>
    </citation>
    <scope>NUCLEOTIDE SEQUENCE</scope>
    <source>
        <strain evidence="1">QUZm001</strain>
    </source>
</reference>
<dbReference type="Proteomes" id="UP001168821">
    <property type="component" value="Unassembled WGS sequence"/>
</dbReference>
<gene>
    <name evidence="1" type="ORF">Zmor_019204</name>
</gene>
<dbReference type="EMBL" id="JALNTZ010000006">
    <property type="protein sequence ID" value="KAJ3647320.1"/>
    <property type="molecule type" value="Genomic_DNA"/>
</dbReference>
<comment type="caution">
    <text evidence="1">The sequence shown here is derived from an EMBL/GenBank/DDBJ whole genome shotgun (WGS) entry which is preliminary data.</text>
</comment>
<evidence type="ECO:0000313" key="1">
    <source>
        <dbReference type="EMBL" id="KAJ3647320.1"/>
    </source>
</evidence>
<proteinExistence type="predicted"/>
<dbReference type="AlphaFoldDB" id="A0AA38HZN7"/>
<organism evidence="1 2">
    <name type="scientific">Zophobas morio</name>
    <dbReference type="NCBI Taxonomy" id="2755281"/>
    <lineage>
        <taxon>Eukaryota</taxon>
        <taxon>Metazoa</taxon>
        <taxon>Ecdysozoa</taxon>
        <taxon>Arthropoda</taxon>
        <taxon>Hexapoda</taxon>
        <taxon>Insecta</taxon>
        <taxon>Pterygota</taxon>
        <taxon>Neoptera</taxon>
        <taxon>Endopterygota</taxon>
        <taxon>Coleoptera</taxon>
        <taxon>Polyphaga</taxon>
        <taxon>Cucujiformia</taxon>
        <taxon>Tenebrionidae</taxon>
        <taxon>Zophobas</taxon>
    </lineage>
</organism>
<evidence type="ECO:0000313" key="2">
    <source>
        <dbReference type="Proteomes" id="UP001168821"/>
    </source>
</evidence>
<name>A0AA38HZN7_9CUCU</name>